<dbReference type="FunCoup" id="A0A7R8YPC1">
    <property type="interactions" value="228"/>
</dbReference>
<dbReference type="InterPro" id="IPR020583">
    <property type="entry name" value="Inositol_monoP_metal-BS"/>
</dbReference>
<reference evidence="9 10" key="1">
    <citation type="submission" date="2020-11" db="EMBL/GenBank/DDBJ databases">
        <authorList>
            <person name="Wallbank WR R."/>
            <person name="Pardo Diaz C."/>
            <person name="Kozak K."/>
            <person name="Martin S."/>
            <person name="Jiggins C."/>
            <person name="Moest M."/>
            <person name="Warren A I."/>
            <person name="Generalovic N T."/>
            <person name="Byers J.R.P. K."/>
            <person name="Montejo-Kovacevich G."/>
            <person name="Yen C E."/>
        </authorList>
    </citation>
    <scope>NUCLEOTIDE SEQUENCE [LARGE SCALE GENOMIC DNA]</scope>
</reference>
<name>A0A7R8YPC1_HERIL</name>
<dbReference type="GO" id="GO:0008934">
    <property type="term" value="F:inositol monophosphate 1-phosphatase activity"/>
    <property type="evidence" value="ECO:0007669"/>
    <property type="project" value="InterPro"/>
</dbReference>
<evidence type="ECO:0000256" key="5">
    <source>
        <dbReference type="ARBA" id="ARBA00022801"/>
    </source>
</evidence>
<evidence type="ECO:0000256" key="7">
    <source>
        <dbReference type="PIRSR" id="PIRSR600760-2"/>
    </source>
</evidence>
<dbReference type="FunFam" id="3.40.190.80:FF:000002">
    <property type="entry name" value="Inositol-1-monophosphatase"/>
    <property type="match status" value="1"/>
</dbReference>
<evidence type="ECO:0000256" key="1">
    <source>
        <dbReference type="ARBA" id="ARBA00001946"/>
    </source>
</evidence>
<evidence type="ECO:0000256" key="2">
    <source>
        <dbReference type="ARBA" id="ARBA00005152"/>
    </source>
</evidence>
<dbReference type="Proteomes" id="UP000594454">
    <property type="component" value="Chromosome 2"/>
</dbReference>
<dbReference type="OMA" id="FNVMKPD"/>
<feature type="binding site" evidence="7">
    <location>
        <position position="221"/>
    </location>
    <ligand>
        <name>Mg(2+)</name>
        <dbReference type="ChEBI" id="CHEBI:18420"/>
        <label>1</label>
        <note>catalytic</note>
    </ligand>
</feature>
<dbReference type="Gene3D" id="3.30.540.10">
    <property type="entry name" value="Fructose-1,6-Bisphosphatase, subunit A, domain 1"/>
    <property type="match status" value="1"/>
</dbReference>
<sequence>MSNEDIERYYQHAYDLVLSAGHIFREGSIGKKNVVTKTAFYDQVTEYDSRIEDMLFKGLAAKFPDHKFIGEETAAAEDKIPELTDAPTWIIDPIDGTTNFIKKIPHCCISVGLAVNKELVVGIIYNPIANELFTARKGHGAYLNGERIHVSGVDQIKRAIIAYEISLIHAATCRDKNVKRIYKLGSNATGTRSFGTAALSLCYVAMGRVDCYHVEDLKPWDMAAGVVIVREAGGVAYHTYGGEFNVMKPDIIAGSTDSLCQDMVRLIREADEIKYQFV</sequence>
<dbReference type="FunFam" id="3.30.540.10:FF:000004">
    <property type="entry name" value="Inositol-1-monophosphatase"/>
    <property type="match status" value="1"/>
</dbReference>
<dbReference type="AlphaFoldDB" id="A0A7R8YPC1"/>
<feature type="binding site" evidence="7">
    <location>
        <position position="92"/>
    </location>
    <ligand>
        <name>Mg(2+)</name>
        <dbReference type="ChEBI" id="CHEBI:18420"/>
        <label>1</label>
        <note>catalytic</note>
    </ligand>
</feature>
<accession>A0A7R8YPC1</accession>
<keyword evidence="5 8" id="KW-0378">Hydrolase</keyword>
<evidence type="ECO:0000256" key="8">
    <source>
        <dbReference type="RuleBase" id="RU364068"/>
    </source>
</evidence>
<evidence type="ECO:0000256" key="4">
    <source>
        <dbReference type="ARBA" id="ARBA00022723"/>
    </source>
</evidence>
<dbReference type="UniPathway" id="UPA00823">
    <property type="reaction ID" value="UER00788"/>
</dbReference>
<dbReference type="PROSITE" id="PS00629">
    <property type="entry name" value="IMP_1"/>
    <property type="match status" value="1"/>
</dbReference>
<dbReference type="InParanoid" id="A0A7R8YPC1"/>
<organism evidence="9 10">
    <name type="scientific">Hermetia illucens</name>
    <name type="common">Black soldier fly</name>
    <dbReference type="NCBI Taxonomy" id="343691"/>
    <lineage>
        <taxon>Eukaryota</taxon>
        <taxon>Metazoa</taxon>
        <taxon>Ecdysozoa</taxon>
        <taxon>Arthropoda</taxon>
        <taxon>Hexapoda</taxon>
        <taxon>Insecta</taxon>
        <taxon>Pterygota</taxon>
        <taxon>Neoptera</taxon>
        <taxon>Endopterygota</taxon>
        <taxon>Diptera</taxon>
        <taxon>Brachycera</taxon>
        <taxon>Stratiomyomorpha</taxon>
        <taxon>Stratiomyidae</taxon>
        <taxon>Hermetiinae</taxon>
        <taxon>Hermetia</taxon>
    </lineage>
</organism>
<dbReference type="SUPFAM" id="SSF56655">
    <property type="entry name" value="Carbohydrate phosphatase"/>
    <property type="match status" value="1"/>
</dbReference>
<comment type="cofactor">
    <cofactor evidence="1 7 8">
        <name>Mg(2+)</name>
        <dbReference type="ChEBI" id="CHEBI:18420"/>
    </cofactor>
</comment>
<dbReference type="GO" id="GO:0006021">
    <property type="term" value="P:inositol biosynthetic process"/>
    <property type="evidence" value="ECO:0007669"/>
    <property type="project" value="UniProtKB-UniPathway"/>
</dbReference>
<dbReference type="PRINTS" id="PR00377">
    <property type="entry name" value="IMPHPHTASES"/>
</dbReference>
<proteinExistence type="inferred from homology"/>
<protein>
    <recommendedName>
        <fullName evidence="8">Inositol-1-monophosphatase</fullName>
        <ecNumber evidence="8">3.1.3.25</ecNumber>
    </recommendedName>
</protein>
<dbReference type="OrthoDB" id="10254945at2759"/>
<evidence type="ECO:0000256" key="3">
    <source>
        <dbReference type="ARBA" id="ARBA00009759"/>
    </source>
</evidence>
<feature type="binding site" evidence="7">
    <location>
        <position position="95"/>
    </location>
    <ligand>
        <name>Mg(2+)</name>
        <dbReference type="ChEBI" id="CHEBI:18420"/>
        <label>1</label>
        <note>catalytic</note>
    </ligand>
</feature>
<keyword evidence="4 7" id="KW-0479">Metal-binding</keyword>
<dbReference type="InterPro" id="IPR020550">
    <property type="entry name" value="Inositol_monophosphatase_CS"/>
</dbReference>
<dbReference type="GO" id="GO:0007165">
    <property type="term" value="P:signal transduction"/>
    <property type="evidence" value="ECO:0007669"/>
    <property type="project" value="TreeGrafter"/>
</dbReference>
<dbReference type="PANTHER" id="PTHR20854">
    <property type="entry name" value="INOSITOL MONOPHOSPHATASE"/>
    <property type="match status" value="1"/>
</dbReference>
<dbReference type="PANTHER" id="PTHR20854:SF25">
    <property type="entry name" value="INOSITOL-1-MONOPHOSPHATASE"/>
    <property type="match status" value="1"/>
</dbReference>
<comment type="pathway">
    <text evidence="2 8">Polyol metabolism; myo-inositol biosynthesis; myo-inositol from D-glucose 6-phosphate: step 2/2.</text>
</comment>
<dbReference type="PRINTS" id="PR00378">
    <property type="entry name" value="LIIMPHPHTASE"/>
</dbReference>
<dbReference type="EC" id="3.1.3.25" evidence="8"/>
<gene>
    <name evidence="9" type="ORF">HERILL_LOCUS3631</name>
</gene>
<dbReference type="Gene3D" id="3.40.190.80">
    <property type="match status" value="1"/>
</dbReference>
<evidence type="ECO:0000256" key="6">
    <source>
        <dbReference type="ARBA" id="ARBA00022842"/>
    </source>
</evidence>
<dbReference type="PROSITE" id="PS00630">
    <property type="entry name" value="IMP_2"/>
    <property type="match status" value="1"/>
</dbReference>
<dbReference type="InterPro" id="IPR033942">
    <property type="entry name" value="IMPase"/>
</dbReference>
<dbReference type="InterPro" id="IPR020552">
    <property type="entry name" value="Inositol_monoPase_Li-sen"/>
</dbReference>
<evidence type="ECO:0000313" key="10">
    <source>
        <dbReference type="Proteomes" id="UP000594454"/>
    </source>
</evidence>
<comment type="catalytic activity">
    <reaction evidence="8">
        <text>a myo-inositol phosphate + H2O = myo-inositol + phosphate</text>
        <dbReference type="Rhea" id="RHEA:24056"/>
        <dbReference type="ChEBI" id="CHEBI:15377"/>
        <dbReference type="ChEBI" id="CHEBI:17268"/>
        <dbReference type="ChEBI" id="CHEBI:43474"/>
        <dbReference type="ChEBI" id="CHEBI:84139"/>
        <dbReference type="EC" id="3.1.3.25"/>
    </reaction>
</comment>
<feature type="binding site" evidence="7">
    <location>
        <position position="71"/>
    </location>
    <ligand>
        <name>Mg(2+)</name>
        <dbReference type="ChEBI" id="CHEBI:18420"/>
        <label>1</label>
        <note>catalytic</note>
    </ligand>
</feature>
<keyword evidence="6 7" id="KW-0460">Magnesium</keyword>
<dbReference type="CDD" id="cd01639">
    <property type="entry name" value="IMPase"/>
    <property type="match status" value="1"/>
</dbReference>
<dbReference type="InterPro" id="IPR000760">
    <property type="entry name" value="Inositol_monophosphatase-like"/>
</dbReference>
<dbReference type="GO" id="GO:0046872">
    <property type="term" value="F:metal ion binding"/>
    <property type="evidence" value="ECO:0007669"/>
    <property type="project" value="UniProtKB-KW"/>
</dbReference>
<keyword evidence="10" id="KW-1185">Reference proteome</keyword>
<evidence type="ECO:0000313" key="9">
    <source>
        <dbReference type="EMBL" id="CAD7080478.1"/>
    </source>
</evidence>
<dbReference type="GO" id="GO:0046854">
    <property type="term" value="P:phosphatidylinositol phosphate biosynthetic process"/>
    <property type="evidence" value="ECO:0007669"/>
    <property type="project" value="InterPro"/>
</dbReference>
<comment type="similarity">
    <text evidence="3 8">Belongs to the inositol monophosphatase superfamily.</text>
</comment>
<dbReference type="EMBL" id="LR899010">
    <property type="protein sequence ID" value="CAD7080478.1"/>
    <property type="molecule type" value="Genomic_DNA"/>
</dbReference>
<feature type="binding site" evidence="7">
    <location>
        <position position="94"/>
    </location>
    <ligand>
        <name>Mg(2+)</name>
        <dbReference type="ChEBI" id="CHEBI:18420"/>
        <label>1</label>
        <note>catalytic</note>
    </ligand>
</feature>
<dbReference type="Pfam" id="PF00459">
    <property type="entry name" value="Inositol_P"/>
    <property type="match status" value="1"/>
</dbReference>